<feature type="compositionally biased region" description="Gly residues" evidence="2">
    <location>
        <begin position="13"/>
        <end position="25"/>
    </location>
</feature>
<dbReference type="InterPro" id="IPR013087">
    <property type="entry name" value="Znf_C2H2_type"/>
</dbReference>
<comment type="caution">
    <text evidence="4">The sequence shown here is derived from an EMBL/GenBank/DDBJ whole genome shotgun (WGS) entry which is preliminary data.</text>
</comment>
<evidence type="ECO:0000256" key="1">
    <source>
        <dbReference type="PROSITE-ProRule" id="PRU00042"/>
    </source>
</evidence>
<evidence type="ECO:0000259" key="3">
    <source>
        <dbReference type="PROSITE" id="PS50157"/>
    </source>
</evidence>
<feature type="compositionally biased region" description="Low complexity" evidence="2">
    <location>
        <begin position="65"/>
        <end position="78"/>
    </location>
</feature>
<dbReference type="OrthoDB" id="6365676at2759"/>
<feature type="region of interest" description="Disordered" evidence="2">
    <location>
        <begin position="1"/>
        <end position="86"/>
    </location>
</feature>
<dbReference type="InterPro" id="IPR036236">
    <property type="entry name" value="Znf_C2H2_sf"/>
</dbReference>
<dbReference type="Gene3D" id="3.30.160.60">
    <property type="entry name" value="Classic Zinc Finger"/>
    <property type="match status" value="1"/>
</dbReference>
<dbReference type="Pfam" id="PF00096">
    <property type="entry name" value="zf-C2H2"/>
    <property type="match status" value="1"/>
</dbReference>
<accession>A0A212DFP9</accession>
<reference evidence="4 5" key="1">
    <citation type="journal article" date="2018" name="Mol. Genet. Genomics">
        <title>The red deer Cervus elaphus genome CerEla1.0: sequencing, annotating, genes, and chromosomes.</title>
        <authorList>
            <person name="Bana N.A."/>
            <person name="Nyiri A."/>
            <person name="Nagy J."/>
            <person name="Frank K."/>
            <person name="Nagy T."/>
            <person name="Steger V."/>
            <person name="Schiller M."/>
            <person name="Lakatos P."/>
            <person name="Sugar L."/>
            <person name="Horn P."/>
            <person name="Barta E."/>
            <person name="Orosz L."/>
        </authorList>
    </citation>
    <scope>NUCLEOTIDE SEQUENCE [LARGE SCALE GENOMIC DNA]</scope>
    <source>
        <strain evidence="4">Hungarian</strain>
    </source>
</reference>
<feature type="compositionally biased region" description="Low complexity" evidence="2">
    <location>
        <begin position="117"/>
        <end position="129"/>
    </location>
</feature>
<dbReference type="GO" id="GO:0008270">
    <property type="term" value="F:zinc ion binding"/>
    <property type="evidence" value="ECO:0007669"/>
    <property type="project" value="UniProtKB-KW"/>
</dbReference>
<dbReference type="FunFam" id="3.30.160.60:FF:000026">
    <property type="entry name" value="Transcription factor Sp3"/>
    <property type="match status" value="1"/>
</dbReference>
<evidence type="ECO:0000256" key="2">
    <source>
        <dbReference type="SAM" id="MobiDB-lite"/>
    </source>
</evidence>
<dbReference type="SMART" id="SM00355">
    <property type="entry name" value="ZnF_C2H2"/>
    <property type="match status" value="1"/>
</dbReference>
<dbReference type="Proteomes" id="UP000242450">
    <property type="component" value="Chromosome 3"/>
</dbReference>
<feature type="compositionally biased region" description="Low complexity" evidence="2">
    <location>
        <begin position="374"/>
        <end position="389"/>
    </location>
</feature>
<organism evidence="4 5">
    <name type="scientific">Cervus elaphus hippelaphus</name>
    <name type="common">European red deer</name>
    <dbReference type="NCBI Taxonomy" id="46360"/>
    <lineage>
        <taxon>Eukaryota</taxon>
        <taxon>Metazoa</taxon>
        <taxon>Chordata</taxon>
        <taxon>Craniata</taxon>
        <taxon>Vertebrata</taxon>
        <taxon>Euteleostomi</taxon>
        <taxon>Mammalia</taxon>
        <taxon>Eutheria</taxon>
        <taxon>Laurasiatheria</taxon>
        <taxon>Artiodactyla</taxon>
        <taxon>Ruminantia</taxon>
        <taxon>Pecora</taxon>
        <taxon>Cervidae</taxon>
        <taxon>Cervinae</taxon>
        <taxon>Cervus</taxon>
    </lineage>
</organism>
<dbReference type="SUPFAM" id="SSF57667">
    <property type="entry name" value="beta-beta-alpha zinc fingers"/>
    <property type="match status" value="1"/>
</dbReference>
<protein>
    <submittedName>
        <fullName evidence="4">SP1</fullName>
    </submittedName>
</protein>
<keyword evidence="5" id="KW-1185">Reference proteome</keyword>
<gene>
    <name evidence="4" type="ORF">Celaphus_00011423</name>
</gene>
<keyword evidence="1" id="KW-0863">Zinc-finger</keyword>
<dbReference type="EMBL" id="MKHE01000003">
    <property type="protein sequence ID" value="OWK17088.1"/>
    <property type="molecule type" value="Genomic_DNA"/>
</dbReference>
<keyword evidence="1" id="KW-0479">Metal-binding</keyword>
<sequence>MDEMTAVVKIEKGVGGNNGGNGNGSGAFSQARSSSTGSSSSSGGGGQESQPSPLALLAATCSRIESPNENSNNSQGPSQSGGTGELDLTATQLSQGANGWQIISSSSGATPTSKEQSGSSTNGNNGSESSKNRTVSGGQYVVAATSNLQNQQVLTGLPGVMPNIQYQVIPQFQTVDGQQLQFAATGAQVQQDGSGQIQIIPGANQQIITNRGSGGNIIAAMPNLLQQAVPLQGLANNVLSGQTQYVTNVPVALNGNITLLPVNSVSAATLTPSSQAVTISSSGSQESGSQPVTSGTAISSASLVSSQASSSSFFTNANSYSTTTTTSNMGIMNFTTSGSAGTNSQSQTPQRVSGLQGSDTLNIQQNQTSGGSLQASQQKEGEQNQQTQQQQQILIQPQLVQGGQALQALQAAPLSGQTFTTQAISQETLQNLQLQAVPNSGPIIIRTPTVGPNGQVSWQTLQLQNLQVQNPQAQTITLAPMQGVSLGQTSSSSTTLTPIASAASIPAGTVTVNAAQLSSMPGLQTINLSALGASGIQVHQLPSLPLAIANASVNYKLFHSENYFFESSELSVVIMELSLASMGLVVMEYMMTQQVERKERTAQIPNPKLVGGPGGKHAPAPTVKIVKEGEKKFACPECPKRFMRSDHLSKHIKTHQNKKGGPGVALSVGTLPLDSGAGSEGSGTATPSALITTNMVAMEAICPEGIARLANSGINVMQSRGGG</sequence>
<feature type="region of interest" description="Disordered" evidence="2">
    <location>
        <begin position="102"/>
        <end position="135"/>
    </location>
</feature>
<dbReference type="PROSITE" id="PS50157">
    <property type="entry name" value="ZINC_FINGER_C2H2_2"/>
    <property type="match status" value="1"/>
</dbReference>
<feature type="region of interest" description="Disordered" evidence="2">
    <location>
        <begin position="334"/>
        <end position="389"/>
    </location>
</feature>
<keyword evidence="1" id="KW-0862">Zinc</keyword>
<name>A0A212DFP9_CEREH</name>
<dbReference type="PROSITE" id="PS00028">
    <property type="entry name" value="ZINC_FINGER_C2H2_1"/>
    <property type="match status" value="1"/>
</dbReference>
<dbReference type="AlphaFoldDB" id="A0A212DFP9"/>
<feature type="compositionally biased region" description="Low complexity" evidence="2">
    <location>
        <begin position="29"/>
        <end position="41"/>
    </location>
</feature>
<proteinExistence type="predicted"/>
<evidence type="ECO:0000313" key="5">
    <source>
        <dbReference type="Proteomes" id="UP000242450"/>
    </source>
</evidence>
<evidence type="ECO:0000313" key="4">
    <source>
        <dbReference type="EMBL" id="OWK17088.1"/>
    </source>
</evidence>
<feature type="compositionally biased region" description="Polar residues" evidence="2">
    <location>
        <begin position="334"/>
        <end position="373"/>
    </location>
</feature>
<feature type="domain" description="C2H2-type" evidence="3">
    <location>
        <begin position="633"/>
        <end position="660"/>
    </location>
</feature>
<feature type="compositionally biased region" description="Polar residues" evidence="2">
    <location>
        <begin position="102"/>
        <end position="116"/>
    </location>
</feature>